<organism evidence="6 7">
    <name type="scientific">Panagrolaimus davidi</name>
    <dbReference type="NCBI Taxonomy" id="227884"/>
    <lineage>
        <taxon>Eukaryota</taxon>
        <taxon>Metazoa</taxon>
        <taxon>Ecdysozoa</taxon>
        <taxon>Nematoda</taxon>
        <taxon>Chromadorea</taxon>
        <taxon>Rhabditida</taxon>
        <taxon>Tylenchina</taxon>
        <taxon>Panagrolaimomorpha</taxon>
        <taxon>Panagrolaimoidea</taxon>
        <taxon>Panagrolaimidae</taxon>
        <taxon>Panagrolaimus</taxon>
    </lineage>
</organism>
<accession>A0A914P6C5</accession>
<dbReference type="PANTHER" id="PTHR21700:SF46">
    <property type="entry name" value="TRANSTHYRETIN-LIKE PROTEIN 52"/>
    <property type="match status" value="1"/>
</dbReference>
<evidence type="ECO:0000256" key="3">
    <source>
        <dbReference type="ARBA" id="ARBA00022525"/>
    </source>
</evidence>
<proteinExistence type="inferred from homology"/>
<protein>
    <submittedName>
        <fullName evidence="7">Uncharacterized protein</fullName>
    </submittedName>
</protein>
<feature type="signal peptide" evidence="5">
    <location>
        <begin position="1"/>
        <end position="20"/>
    </location>
</feature>
<dbReference type="WBParaSite" id="PDA_v2.g10672.t1">
    <property type="protein sequence ID" value="PDA_v2.g10672.t1"/>
    <property type="gene ID" value="PDA_v2.g10672"/>
</dbReference>
<dbReference type="GO" id="GO:0005576">
    <property type="term" value="C:extracellular region"/>
    <property type="evidence" value="ECO:0007669"/>
    <property type="project" value="UniProtKB-SubCell"/>
</dbReference>
<evidence type="ECO:0000256" key="5">
    <source>
        <dbReference type="SAM" id="SignalP"/>
    </source>
</evidence>
<dbReference type="InterPro" id="IPR001534">
    <property type="entry name" value="Transthyretin-like"/>
</dbReference>
<keyword evidence="4 5" id="KW-0732">Signal</keyword>
<dbReference type="PANTHER" id="PTHR21700">
    <property type="entry name" value="TRANSTHYRETIN-LIKE FAMILY PROTEIN-RELATED"/>
    <property type="match status" value="1"/>
</dbReference>
<dbReference type="Gene3D" id="2.60.40.3330">
    <property type="match status" value="1"/>
</dbReference>
<comment type="subcellular location">
    <subcellularLocation>
        <location evidence="1">Secreted</location>
    </subcellularLocation>
</comment>
<comment type="similarity">
    <text evidence="2">Belongs to the nematode transthyretin-like family.</text>
</comment>
<dbReference type="Pfam" id="PF01060">
    <property type="entry name" value="TTR-52"/>
    <property type="match status" value="1"/>
</dbReference>
<evidence type="ECO:0000256" key="4">
    <source>
        <dbReference type="ARBA" id="ARBA00022729"/>
    </source>
</evidence>
<name>A0A914P6C5_9BILA</name>
<dbReference type="GO" id="GO:0009986">
    <property type="term" value="C:cell surface"/>
    <property type="evidence" value="ECO:0007669"/>
    <property type="project" value="InterPro"/>
</dbReference>
<evidence type="ECO:0000256" key="2">
    <source>
        <dbReference type="ARBA" id="ARBA00010112"/>
    </source>
</evidence>
<sequence>MDFYLFRLTISLCIFTVVNGGTRCVRAEGKVECPTDDDMAANVEVRLLDKDSLPWETDDLMGSTLTDVNGNYIVEGCGDDVFSWNDPDPYIELKHRCPLPGHTVTIPHRFKEIEIPRKFLPEKTVEVQNVRLDLEN</sequence>
<dbReference type="AlphaFoldDB" id="A0A914P6C5"/>
<dbReference type="InterPro" id="IPR038479">
    <property type="entry name" value="Transthyretin-like_sf"/>
</dbReference>
<evidence type="ECO:0000313" key="7">
    <source>
        <dbReference type="WBParaSite" id="PDA_v2.g10672.t1"/>
    </source>
</evidence>
<evidence type="ECO:0000256" key="1">
    <source>
        <dbReference type="ARBA" id="ARBA00004613"/>
    </source>
</evidence>
<keyword evidence="3" id="KW-0964">Secreted</keyword>
<keyword evidence="6" id="KW-1185">Reference proteome</keyword>
<dbReference type="Proteomes" id="UP000887578">
    <property type="component" value="Unplaced"/>
</dbReference>
<feature type="chain" id="PRO_5036988425" evidence="5">
    <location>
        <begin position="21"/>
        <end position="136"/>
    </location>
</feature>
<reference evidence="7" key="1">
    <citation type="submission" date="2022-11" db="UniProtKB">
        <authorList>
            <consortium name="WormBaseParasite"/>
        </authorList>
    </citation>
    <scope>IDENTIFICATION</scope>
</reference>
<evidence type="ECO:0000313" key="6">
    <source>
        <dbReference type="Proteomes" id="UP000887578"/>
    </source>
</evidence>